<dbReference type="Proteomes" id="UP001597118">
    <property type="component" value="Unassembled WGS sequence"/>
</dbReference>
<dbReference type="EMBL" id="JBHUDG010000048">
    <property type="protein sequence ID" value="MFD1631550.1"/>
    <property type="molecule type" value="Genomic_DNA"/>
</dbReference>
<keyword evidence="2" id="KW-1185">Reference proteome</keyword>
<evidence type="ECO:0000313" key="1">
    <source>
        <dbReference type="EMBL" id="MFD1631550.1"/>
    </source>
</evidence>
<gene>
    <name evidence="1" type="primary">vap15</name>
    <name evidence="1" type="ORF">ACFSAH_16875</name>
</gene>
<evidence type="ECO:0000313" key="2">
    <source>
        <dbReference type="Proteomes" id="UP001597118"/>
    </source>
</evidence>
<dbReference type="RefSeq" id="WP_379663944.1">
    <property type="nucleotide sequence ID" value="NZ_JBHUDG010000048.1"/>
</dbReference>
<organism evidence="1 2">
    <name type="scientific">Pseudopedobacter beijingensis</name>
    <dbReference type="NCBI Taxonomy" id="1207056"/>
    <lineage>
        <taxon>Bacteria</taxon>
        <taxon>Pseudomonadati</taxon>
        <taxon>Bacteroidota</taxon>
        <taxon>Sphingobacteriia</taxon>
        <taxon>Sphingobacteriales</taxon>
        <taxon>Sphingobacteriaceae</taxon>
        <taxon>Pseudopedobacter</taxon>
    </lineage>
</organism>
<dbReference type="NCBIfam" id="NF047401">
    <property type="entry name" value="TA_anti_VapB15"/>
    <property type="match status" value="1"/>
</dbReference>
<protein>
    <submittedName>
        <fullName evidence="1">Type II toxin-antitoxin system VapB15 family antitoxin</fullName>
    </submittedName>
</protein>
<comment type="caution">
    <text evidence="1">The sequence shown here is derived from an EMBL/GenBank/DDBJ whole genome shotgun (WGS) entry which is preliminary data.</text>
</comment>
<sequence>MYSFFCKFKQVQQFIIKIKTALQIDVSFDQILSMVKQLSKQQKIKLTKELEKEIIDSKLSQLLKVFKNDELDLNIIDAESESVRQEVYDKQKDH</sequence>
<proteinExistence type="predicted"/>
<reference evidence="2" key="1">
    <citation type="journal article" date="2019" name="Int. J. Syst. Evol. Microbiol.">
        <title>The Global Catalogue of Microorganisms (GCM) 10K type strain sequencing project: providing services to taxonomists for standard genome sequencing and annotation.</title>
        <authorList>
            <consortium name="The Broad Institute Genomics Platform"/>
            <consortium name="The Broad Institute Genome Sequencing Center for Infectious Disease"/>
            <person name="Wu L."/>
            <person name="Ma J."/>
        </authorList>
    </citation>
    <scope>NUCLEOTIDE SEQUENCE [LARGE SCALE GENOMIC DNA]</scope>
    <source>
        <strain evidence="2">CCUG 53762</strain>
    </source>
</reference>
<accession>A0ABW4IHB0</accession>
<name>A0ABW4IHB0_9SPHI</name>